<evidence type="ECO:0000313" key="1">
    <source>
        <dbReference type="EMBL" id="KAJ6681924.1"/>
    </source>
</evidence>
<sequence>MSKARVYTDVNVLRPKEYWDYESLTVQWG</sequence>
<dbReference type="Proteomes" id="UP001151752">
    <property type="component" value="Chromosome 5"/>
</dbReference>
<reference evidence="1" key="2">
    <citation type="journal article" date="2023" name="Int. J. Mol. Sci.">
        <title>De Novo Assembly and Annotation of 11 Diverse Shrub Willow (Salix) Genomes Reveals Novel Gene Organization in Sex-Linked Regions.</title>
        <authorList>
            <person name="Hyden B."/>
            <person name="Feng K."/>
            <person name="Yates T.B."/>
            <person name="Jawdy S."/>
            <person name="Cereghino C."/>
            <person name="Smart L.B."/>
            <person name="Muchero W."/>
        </authorList>
    </citation>
    <scope>NUCLEOTIDE SEQUENCE</scope>
    <source>
        <tissue evidence="1">Shoot tip</tissue>
    </source>
</reference>
<accession>A0A9Q0P5F5</accession>
<comment type="caution">
    <text evidence="1">The sequence shown here is derived from an EMBL/GenBank/DDBJ whole genome shotgun (WGS) entry which is preliminary data.</text>
</comment>
<evidence type="ECO:0000313" key="2">
    <source>
        <dbReference type="Proteomes" id="UP001151752"/>
    </source>
</evidence>
<protein>
    <submittedName>
        <fullName evidence="1">Uncharacterized protein</fullName>
    </submittedName>
</protein>
<proteinExistence type="predicted"/>
<keyword evidence="2" id="KW-1185">Reference proteome</keyword>
<dbReference type="AlphaFoldDB" id="A0A9Q0P5F5"/>
<gene>
    <name evidence="1" type="ORF">OIU74_020220</name>
</gene>
<reference evidence="1" key="1">
    <citation type="submission" date="2022-11" db="EMBL/GenBank/DDBJ databases">
        <authorList>
            <person name="Hyden B.L."/>
            <person name="Feng K."/>
            <person name="Yates T."/>
            <person name="Jawdy S."/>
            <person name="Smart L.B."/>
            <person name="Muchero W."/>
        </authorList>
    </citation>
    <scope>NUCLEOTIDE SEQUENCE</scope>
    <source>
        <tissue evidence="1">Shoot tip</tissue>
    </source>
</reference>
<organism evidence="1 2">
    <name type="scientific">Salix koriyanagi</name>
    <dbReference type="NCBI Taxonomy" id="2511006"/>
    <lineage>
        <taxon>Eukaryota</taxon>
        <taxon>Viridiplantae</taxon>
        <taxon>Streptophyta</taxon>
        <taxon>Embryophyta</taxon>
        <taxon>Tracheophyta</taxon>
        <taxon>Spermatophyta</taxon>
        <taxon>Magnoliopsida</taxon>
        <taxon>eudicotyledons</taxon>
        <taxon>Gunneridae</taxon>
        <taxon>Pentapetalae</taxon>
        <taxon>rosids</taxon>
        <taxon>fabids</taxon>
        <taxon>Malpighiales</taxon>
        <taxon>Salicaceae</taxon>
        <taxon>Saliceae</taxon>
        <taxon>Salix</taxon>
    </lineage>
</organism>
<name>A0A9Q0P5F5_9ROSI</name>
<dbReference type="EMBL" id="JAPFFM010000020">
    <property type="protein sequence ID" value="KAJ6681924.1"/>
    <property type="molecule type" value="Genomic_DNA"/>
</dbReference>
<feature type="non-terminal residue" evidence="1">
    <location>
        <position position="29"/>
    </location>
</feature>